<dbReference type="InterPro" id="IPR002164">
    <property type="entry name" value="NAP_family"/>
</dbReference>
<protein>
    <submittedName>
        <fullName evidence="4">Nucleosome assembly protein</fullName>
    </submittedName>
</protein>
<accession>A0A4S8M988</accession>
<dbReference type="InterPro" id="IPR037231">
    <property type="entry name" value="NAP-like_sf"/>
</dbReference>
<feature type="region of interest" description="Disordered" evidence="3">
    <location>
        <begin position="1"/>
        <end position="52"/>
    </location>
</feature>
<feature type="compositionally biased region" description="Basic residues" evidence="3">
    <location>
        <begin position="392"/>
        <end position="401"/>
    </location>
</feature>
<dbReference type="Pfam" id="PF00956">
    <property type="entry name" value="NAP"/>
    <property type="match status" value="1"/>
</dbReference>
<dbReference type="GO" id="GO:0006334">
    <property type="term" value="P:nucleosome assembly"/>
    <property type="evidence" value="ECO:0007669"/>
    <property type="project" value="InterPro"/>
</dbReference>
<feature type="region of interest" description="Disordered" evidence="3">
    <location>
        <begin position="358"/>
        <end position="413"/>
    </location>
</feature>
<sequence>MSSNVPVPAGSDITAPTPQNTPLTHAPIAAGLSRPTVPDISEDNEEDAGDDLSGARNLMAGLVQSKLADLVGRSSGYIESLPTEVKRSIEGLKGVQVKQNDLQNKYKRECLELEKKLQKPLYERRHAIITGAAEPTAEEIEEGEKQSLKDDEEYAPLPKDAPSGPAAIPEFWLTALRNHIGISELITDRDSGALKHLIDIRISYLDDSSSKPGFKILFHFTPNEYFENEVLEKTYLYQEEVGYSGDFVYDRAIGTEIKWKEDKDLTKEFEIKKQRNKNTNRTRLVRKAKPTESFFNFFTPPVAPSEEAIENGEIEEEEMEEIEEKLEMDYQIGEDLKEKIIPRAIDYFTGKALEYDMMDEDDDDFEEIDDDEDDDEDQFDESDSDDGDAPVAKRRAGKKGRAPNVNPEECKQQ</sequence>
<feature type="compositionally biased region" description="Polar residues" evidence="3">
    <location>
        <begin position="14"/>
        <end position="23"/>
    </location>
</feature>
<dbReference type="FunFam" id="3.30.1120.90:FF:000003">
    <property type="entry name" value="Nucleosome assembly protein"/>
    <property type="match status" value="1"/>
</dbReference>
<dbReference type="Gene3D" id="1.20.5.1500">
    <property type="match status" value="1"/>
</dbReference>
<evidence type="ECO:0000256" key="1">
    <source>
        <dbReference type="ARBA" id="ARBA00009947"/>
    </source>
</evidence>
<dbReference type="AlphaFoldDB" id="A0A4S8M988"/>
<proteinExistence type="inferred from homology"/>
<feature type="compositionally biased region" description="Acidic residues" evidence="3">
    <location>
        <begin position="358"/>
        <end position="388"/>
    </location>
</feature>
<comment type="similarity">
    <text evidence="1 2">Belongs to the nucleosome assembly protein (NAP) family.</text>
</comment>
<evidence type="ECO:0000256" key="2">
    <source>
        <dbReference type="RuleBase" id="RU003876"/>
    </source>
</evidence>
<gene>
    <name evidence="4" type="ORF">K435DRAFT_659839</name>
</gene>
<feature type="compositionally biased region" description="Acidic residues" evidence="3">
    <location>
        <begin position="40"/>
        <end position="50"/>
    </location>
</feature>
<dbReference type="SUPFAM" id="SSF143113">
    <property type="entry name" value="NAP-like"/>
    <property type="match status" value="1"/>
</dbReference>
<reference evidence="4 5" key="1">
    <citation type="journal article" date="2019" name="Nat. Ecol. Evol.">
        <title>Megaphylogeny resolves global patterns of mushroom evolution.</title>
        <authorList>
            <person name="Varga T."/>
            <person name="Krizsan K."/>
            <person name="Foldi C."/>
            <person name="Dima B."/>
            <person name="Sanchez-Garcia M."/>
            <person name="Sanchez-Ramirez S."/>
            <person name="Szollosi G.J."/>
            <person name="Szarkandi J.G."/>
            <person name="Papp V."/>
            <person name="Albert L."/>
            <person name="Andreopoulos W."/>
            <person name="Angelini C."/>
            <person name="Antonin V."/>
            <person name="Barry K.W."/>
            <person name="Bougher N.L."/>
            <person name="Buchanan P."/>
            <person name="Buyck B."/>
            <person name="Bense V."/>
            <person name="Catcheside P."/>
            <person name="Chovatia M."/>
            <person name="Cooper J."/>
            <person name="Damon W."/>
            <person name="Desjardin D."/>
            <person name="Finy P."/>
            <person name="Geml J."/>
            <person name="Haridas S."/>
            <person name="Hughes K."/>
            <person name="Justo A."/>
            <person name="Karasinski D."/>
            <person name="Kautmanova I."/>
            <person name="Kiss B."/>
            <person name="Kocsube S."/>
            <person name="Kotiranta H."/>
            <person name="LaButti K.M."/>
            <person name="Lechner B.E."/>
            <person name="Liimatainen K."/>
            <person name="Lipzen A."/>
            <person name="Lukacs Z."/>
            <person name="Mihaltcheva S."/>
            <person name="Morgado L.N."/>
            <person name="Niskanen T."/>
            <person name="Noordeloos M.E."/>
            <person name="Ohm R.A."/>
            <person name="Ortiz-Santana B."/>
            <person name="Ovrebo C."/>
            <person name="Racz N."/>
            <person name="Riley R."/>
            <person name="Savchenko A."/>
            <person name="Shiryaev A."/>
            <person name="Soop K."/>
            <person name="Spirin V."/>
            <person name="Szebenyi C."/>
            <person name="Tomsovsky M."/>
            <person name="Tulloss R.E."/>
            <person name="Uehling J."/>
            <person name="Grigoriev I.V."/>
            <person name="Vagvolgyi C."/>
            <person name="Papp T."/>
            <person name="Martin F.M."/>
            <person name="Miettinen O."/>
            <person name="Hibbett D.S."/>
            <person name="Nagy L.G."/>
        </authorList>
    </citation>
    <scope>NUCLEOTIDE SEQUENCE [LARGE SCALE GENOMIC DNA]</scope>
    <source>
        <strain evidence="4 5">CBS 962.96</strain>
    </source>
</reference>
<evidence type="ECO:0000313" key="5">
    <source>
        <dbReference type="Proteomes" id="UP000297245"/>
    </source>
</evidence>
<keyword evidence="5" id="KW-1185">Reference proteome</keyword>
<name>A0A4S8M988_DENBC</name>
<evidence type="ECO:0000313" key="4">
    <source>
        <dbReference type="EMBL" id="THU98954.1"/>
    </source>
</evidence>
<dbReference type="OrthoDB" id="27325at2759"/>
<dbReference type="Proteomes" id="UP000297245">
    <property type="component" value="Unassembled WGS sequence"/>
</dbReference>
<dbReference type="GO" id="GO:0005634">
    <property type="term" value="C:nucleus"/>
    <property type="evidence" value="ECO:0007669"/>
    <property type="project" value="InterPro"/>
</dbReference>
<organism evidence="4 5">
    <name type="scientific">Dendrothele bispora (strain CBS 962.96)</name>
    <dbReference type="NCBI Taxonomy" id="1314807"/>
    <lineage>
        <taxon>Eukaryota</taxon>
        <taxon>Fungi</taxon>
        <taxon>Dikarya</taxon>
        <taxon>Basidiomycota</taxon>
        <taxon>Agaricomycotina</taxon>
        <taxon>Agaricomycetes</taxon>
        <taxon>Agaricomycetidae</taxon>
        <taxon>Agaricales</taxon>
        <taxon>Agaricales incertae sedis</taxon>
        <taxon>Dendrothele</taxon>
    </lineage>
</organism>
<dbReference type="PANTHER" id="PTHR11875">
    <property type="entry name" value="TESTIS-SPECIFIC Y-ENCODED PROTEIN"/>
    <property type="match status" value="1"/>
</dbReference>
<evidence type="ECO:0000256" key="3">
    <source>
        <dbReference type="SAM" id="MobiDB-lite"/>
    </source>
</evidence>
<dbReference type="EMBL" id="ML179126">
    <property type="protein sequence ID" value="THU98954.1"/>
    <property type="molecule type" value="Genomic_DNA"/>
</dbReference>
<dbReference type="Gene3D" id="3.30.1120.90">
    <property type="entry name" value="Nucleosome assembly protein"/>
    <property type="match status" value="1"/>
</dbReference>